<sequence length="208" mass="23153">MSGRSSAGWYAARGKRLLDLLILVLVAPVAAPLVVMLALMARLDGGPALYAQPRVGRGGRLFRCWKIRSMVVDADKRLEDYLEAHPAARIEWDRDQKLRNDPRITATGRFMRSTSLDELPQLWNILTGEMSFVGPRPFTPNQISLYRGVSYYSLRPGLTGPWQVGERNGSGFAARAAYDTGYARDLSFALDLGILLRTVRVVLSRTGQ</sequence>
<comment type="subcellular location">
    <subcellularLocation>
        <location evidence="1">Cell membrane</location>
    </subcellularLocation>
</comment>
<keyword evidence="5 9" id="KW-0812">Transmembrane</keyword>
<comment type="similarity">
    <text evidence="2">Belongs to the bacterial sugar transferase family.</text>
</comment>
<gene>
    <name evidence="11" type="ORF">SAMN05444336_102445</name>
</gene>
<evidence type="ECO:0000256" key="9">
    <source>
        <dbReference type="SAM" id="Phobius"/>
    </source>
</evidence>
<keyword evidence="4 11" id="KW-0808">Transferase</keyword>
<evidence type="ECO:0000256" key="7">
    <source>
        <dbReference type="ARBA" id="ARBA00023136"/>
    </source>
</evidence>
<keyword evidence="3" id="KW-1003">Cell membrane</keyword>
<dbReference type="Proteomes" id="UP000199118">
    <property type="component" value="Unassembled WGS sequence"/>
</dbReference>
<evidence type="ECO:0000256" key="2">
    <source>
        <dbReference type="ARBA" id="ARBA00006464"/>
    </source>
</evidence>
<keyword evidence="7 9" id="KW-0472">Membrane</keyword>
<evidence type="ECO:0000256" key="1">
    <source>
        <dbReference type="ARBA" id="ARBA00004236"/>
    </source>
</evidence>
<keyword evidence="6 9" id="KW-1133">Transmembrane helix</keyword>
<keyword evidence="8" id="KW-0270">Exopolysaccharide synthesis</keyword>
<evidence type="ECO:0000256" key="8">
    <source>
        <dbReference type="ARBA" id="ARBA00023169"/>
    </source>
</evidence>
<dbReference type="InterPro" id="IPR003362">
    <property type="entry name" value="Bact_transf"/>
</dbReference>
<dbReference type="GO" id="GO:0016780">
    <property type="term" value="F:phosphotransferase activity, for other substituted phosphate groups"/>
    <property type="evidence" value="ECO:0007669"/>
    <property type="project" value="TreeGrafter"/>
</dbReference>
<reference evidence="11 12" key="1">
    <citation type="submission" date="2016-10" db="EMBL/GenBank/DDBJ databases">
        <authorList>
            <person name="de Groot N.N."/>
        </authorList>
    </citation>
    <scope>NUCLEOTIDE SEQUENCE [LARGE SCALE GENOMIC DNA]</scope>
    <source>
        <strain evidence="11 12">DSM 17890</strain>
    </source>
</reference>
<dbReference type="STRING" id="356660.SAMN05444336_102445"/>
<feature type="domain" description="Bacterial sugar transferase" evidence="10">
    <location>
        <begin position="15"/>
        <end position="203"/>
    </location>
</feature>
<evidence type="ECO:0000256" key="6">
    <source>
        <dbReference type="ARBA" id="ARBA00022989"/>
    </source>
</evidence>
<evidence type="ECO:0000313" key="11">
    <source>
        <dbReference type="EMBL" id="SDW82324.1"/>
    </source>
</evidence>
<keyword evidence="12" id="KW-1185">Reference proteome</keyword>
<evidence type="ECO:0000259" key="10">
    <source>
        <dbReference type="Pfam" id="PF02397"/>
    </source>
</evidence>
<dbReference type="PANTHER" id="PTHR30576:SF4">
    <property type="entry name" value="UNDECAPRENYL-PHOSPHATE GALACTOSE PHOSPHOTRANSFERASE"/>
    <property type="match status" value="1"/>
</dbReference>
<dbReference type="Pfam" id="PF02397">
    <property type="entry name" value="Bac_transf"/>
    <property type="match status" value="1"/>
</dbReference>
<accession>A0A1H2WPY7</accession>
<proteinExistence type="inferred from homology"/>
<protein>
    <submittedName>
        <fullName evidence="11">Sugar transferase involved in LPS biosynthesis (Colanic, teichoic acid)</fullName>
    </submittedName>
</protein>
<dbReference type="GO" id="GO:0000271">
    <property type="term" value="P:polysaccharide biosynthetic process"/>
    <property type="evidence" value="ECO:0007669"/>
    <property type="project" value="UniProtKB-KW"/>
</dbReference>
<evidence type="ECO:0000256" key="4">
    <source>
        <dbReference type="ARBA" id="ARBA00022679"/>
    </source>
</evidence>
<dbReference type="AlphaFoldDB" id="A0A1H2WPY7"/>
<feature type="transmembrane region" description="Helical" evidence="9">
    <location>
        <begin position="20"/>
        <end position="41"/>
    </location>
</feature>
<organism evidence="11 12">
    <name type="scientific">Albimonas donghaensis</name>
    <dbReference type="NCBI Taxonomy" id="356660"/>
    <lineage>
        <taxon>Bacteria</taxon>
        <taxon>Pseudomonadati</taxon>
        <taxon>Pseudomonadota</taxon>
        <taxon>Alphaproteobacteria</taxon>
        <taxon>Rhodobacterales</taxon>
        <taxon>Paracoccaceae</taxon>
        <taxon>Albimonas</taxon>
    </lineage>
</organism>
<name>A0A1H2WPY7_9RHOB</name>
<dbReference type="GO" id="GO:0005886">
    <property type="term" value="C:plasma membrane"/>
    <property type="evidence" value="ECO:0007669"/>
    <property type="project" value="UniProtKB-SubCell"/>
</dbReference>
<dbReference type="EMBL" id="FNMZ01000002">
    <property type="protein sequence ID" value="SDW82324.1"/>
    <property type="molecule type" value="Genomic_DNA"/>
</dbReference>
<evidence type="ECO:0000313" key="12">
    <source>
        <dbReference type="Proteomes" id="UP000199118"/>
    </source>
</evidence>
<evidence type="ECO:0000256" key="3">
    <source>
        <dbReference type="ARBA" id="ARBA00022475"/>
    </source>
</evidence>
<dbReference type="PANTHER" id="PTHR30576">
    <property type="entry name" value="COLANIC BIOSYNTHESIS UDP-GLUCOSE LIPID CARRIER TRANSFERASE"/>
    <property type="match status" value="1"/>
</dbReference>
<evidence type="ECO:0000256" key="5">
    <source>
        <dbReference type="ARBA" id="ARBA00022692"/>
    </source>
</evidence>